<gene>
    <name evidence="9" type="ORF">HYFRA_00012808</name>
</gene>
<name>A0A9N9L924_9HELO</name>
<evidence type="ECO:0008006" key="11">
    <source>
        <dbReference type="Google" id="ProtNLM"/>
    </source>
</evidence>
<comment type="similarity">
    <text evidence="2">Belongs to the FAD-binding monooxygenase family.</text>
</comment>
<evidence type="ECO:0000256" key="1">
    <source>
        <dbReference type="ARBA" id="ARBA00001974"/>
    </source>
</evidence>
<dbReference type="Pfam" id="PF13738">
    <property type="entry name" value="Pyr_redox_3"/>
    <property type="match status" value="1"/>
</dbReference>
<dbReference type="PANTHER" id="PTHR43098:SF4">
    <property type="entry name" value="BLR3857 PROTEIN"/>
    <property type="match status" value="1"/>
</dbReference>
<evidence type="ECO:0000256" key="5">
    <source>
        <dbReference type="ARBA" id="ARBA00022857"/>
    </source>
</evidence>
<dbReference type="EMBL" id="CAJVRL010000097">
    <property type="protein sequence ID" value="CAG8960288.1"/>
    <property type="molecule type" value="Genomic_DNA"/>
</dbReference>
<dbReference type="GO" id="GO:0004497">
    <property type="term" value="F:monooxygenase activity"/>
    <property type="evidence" value="ECO:0007669"/>
    <property type="project" value="UniProtKB-KW"/>
</dbReference>
<evidence type="ECO:0000256" key="4">
    <source>
        <dbReference type="ARBA" id="ARBA00022827"/>
    </source>
</evidence>
<evidence type="ECO:0000256" key="3">
    <source>
        <dbReference type="ARBA" id="ARBA00022630"/>
    </source>
</evidence>
<evidence type="ECO:0000313" key="9">
    <source>
        <dbReference type="EMBL" id="CAG8960288.1"/>
    </source>
</evidence>
<dbReference type="SUPFAM" id="SSF51905">
    <property type="entry name" value="FAD/NAD(P)-binding domain"/>
    <property type="match status" value="1"/>
</dbReference>
<evidence type="ECO:0000256" key="6">
    <source>
        <dbReference type="ARBA" id="ARBA00023002"/>
    </source>
</evidence>
<dbReference type="AlphaFoldDB" id="A0A9N9L924"/>
<dbReference type="OrthoDB" id="66881at2759"/>
<organism evidence="9 10">
    <name type="scientific">Hymenoscyphus fraxineus</name>
    <dbReference type="NCBI Taxonomy" id="746836"/>
    <lineage>
        <taxon>Eukaryota</taxon>
        <taxon>Fungi</taxon>
        <taxon>Dikarya</taxon>
        <taxon>Ascomycota</taxon>
        <taxon>Pezizomycotina</taxon>
        <taxon>Leotiomycetes</taxon>
        <taxon>Helotiales</taxon>
        <taxon>Helotiaceae</taxon>
        <taxon>Hymenoscyphus</taxon>
    </lineage>
</organism>
<evidence type="ECO:0000256" key="8">
    <source>
        <dbReference type="SAM" id="MobiDB-lite"/>
    </source>
</evidence>
<sequence>MTSTPDTAPPGDIKYRDSATERLQEKDEQGFSRFHPLQTYAHQLDTGSITAKYKEERDKRLRSDGVAQFKEAEGTLAQFKEDPWAAPLVRAKIEKKVKVLVVGGGFGGLVTAVELKQQDVHDFVLVEKGAGFGGTWYWNQYPGASCDVEAMIYLPFLEETGYVPVDRYSYGPEIRAHCNRIVQKWDLLQHAHLQTEITSISWDDTLLRWHVHTNHNDHFISQFVVLATGTLHKPQLPDVRGIENFKGHHFHTGRWNYQITGGDSNGNMEKLRTKTVGIIGTGASAVQLVPKLAGDVKKLYIFQRTPSTISVRDNYRTDPSMLAPFKPGWQKKLLDDFANILQGDLLDDDVECTALEGLEAFTMRTIHSEAKKAGIVIEERELPELFKAADFRLMESIRKRIEDTVTDKQTAEKLKPWYAFMCKRPAFNNEYLPTFNEPNVELVDTNGQGVSHLTETGVVANGKEYAVDLLIYSTGFEFEAAFTLFRRTGIKLVGKKGQTYDEKWNECGPSTLFGIHLRDFPNVFNIGPAQAGVTANQTHTINVAGKHIAEVIAKCLREGIEAIEPSEDAVEDWGKQIEEGSSMRTEFHKTCPPGYYNRQGKPEDIPVRWGIYPKGIVKWEELLRNWRLEGSMKGMEKIVFRG</sequence>
<keyword evidence="5" id="KW-0521">NADP</keyword>
<keyword evidence="7" id="KW-0503">Monooxygenase</keyword>
<comment type="cofactor">
    <cofactor evidence="1">
        <name>FAD</name>
        <dbReference type="ChEBI" id="CHEBI:57692"/>
    </cofactor>
</comment>
<comment type="caution">
    <text evidence="9">The sequence shown here is derived from an EMBL/GenBank/DDBJ whole genome shotgun (WGS) entry which is preliminary data.</text>
</comment>
<keyword evidence="4" id="KW-0274">FAD</keyword>
<evidence type="ECO:0000256" key="2">
    <source>
        <dbReference type="ARBA" id="ARBA00010139"/>
    </source>
</evidence>
<keyword evidence="6" id="KW-0560">Oxidoreductase</keyword>
<dbReference type="InterPro" id="IPR036188">
    <property type="entry name" value="FAD/NAD-bd_sf"/>
</dbReference>
<feature type="compositionally biased region" description="Basic and acidic residues" evidence="8">
    <location>
        <begin position="13"/>
        <end position="30"/>
    </location>
</feature>
<evidence type="ECO:0000256" key="7">
    <source>
        <dbReference type="ARBA" id="ARBA00023033"/>
    </source>
</evidence>
<dbReference type="PANTHER" id="PTHR43098">
    <property type="entry name" value="L-ORNITHINE N(5)-MONOOXYGENASE-RELATED"/>
    <property type="match status" value="1"/>
</dbReference>
<dbReference type="Proteomes" id="UP000696280">
    <property type="component" value="Unassembled WGS sequence"/>
</dbReference>
<evidence type="ECO:0000313" key="10">
    <source>
        <dbReference type="Proteomes" id="UP000696280"/>
    </source>
</evidence>
<proteinExistence type="inferred from homology"/>
<keyword evidence="3" id="KW-0285">Flavoprotein</keyword>
<accession>A0A9N9L924</accession>
<feature type="region of interest" description="Disordered" evidence="8">
    <location>
        <begin position="1"/>
        <end position="30"/>
    </location>
</feature>
<keyword evidence="10" id="KW-1185">Reference proteome</keyword>
<reference evidence="9" key="1">
    <citation type="submission" date="2021-07" db="EMBL/GenBank/DDBJ databases">
        <authorList>
            <person name="Durling M."/>
        </authorList>
    </citation>
    <scope>NUCLEOTIDE SEQUENCE</scope>
</reference>
<protein>
    <recommendedName>
        <fullName evidence="11">FAD/NAD(P)-binding domain-containing protein</fullName>
    </recommendedName>
</protein>
<dbReference type="InterPro" id="IPR050775">
    <property type="entry name" value="FAD-binding_Monooxygenases"/>
</dbReference>
<dbReference type="Gene3D" id="3.50.50.60">
    <property type="entry name" value="FAD/NAD(P)-binding domain"/>
    <property type="match status" value="2"/>
</dbReference>